<dbReference type="PROSITE" id="PS51257">
    <property type="entry name" value="PROKAR_LIPOPROTEIN"/>
    <property type="match status" value="1"/>
</dbReference>
<evidence type="ECO:0000313" key="1">
    <source>
        <dbReference type="EMBL" id="MUP43039.1"/>
    </source>
</evidence>
<dbReference type="InterPro" id="IPR023159">
    <property type="entry name" value="SO1590-like_sf"/>
</dbReference>
<proteinExistence type="predicted"/>
<dbReference type="SUPFAM" id="SSF159238">
    <property type="entry name" value="SO1590-like"/>
    <property type="match status" value="1"/>
</dbReference>
<reference evidence="1 2" key="1">
    <citation type="submission" date="2019-07" db="EMBL/GenBank/DDBJ databases">
        <title>Gramella aestuarii sp. nov., isolated from a tidal flat, and emended description of Gramella echinicola.</title>
        <authorList>
            <person name="Liu L."/>
        </authorList>
    </citation>
    <scope>NUCLEOTIDE SEQUENCE [LARGE SCALE GENOMIC DNA]</scope>
    <source>
        <strain evidence="1 2">BS12</strain>
    </source>
</reference>
<dbReference type="Proteomes" id="UP000460416">
    <property type="component" value="Unassembled WGS sequence"/>
</dbReference>
<keyword evidence="2" id="KW-1185">Reference proteome</keyword>
<dbReference type="OrthoDB" id="668669at2"/>
<protein>
    <submittedName>
        <fullName evidence="1">DUF3224 domain-containing protein</fullName>
    </submittedName>
</protein>
<dbReference type="EMBL" id="VJVW01000004">
    <property type="protein sequence ID" value="MUP43039.1"/>
    <property type="molecule type" value="Genomic_DNA"/>
</dbReference>
<sequence length="176" mass="19502">MKFRIYFSVFLGMLFLSCSDEPMNEIEITGSQDVYVSPGAVQISGIGYYADLVECDYAGEGADFALLLTGDLEGCLYVFVKDYGCSPSGTYREAGQELFVGLYNGEEGSFMTNYKFEAKYEACEDGFFVGAEIFGRCQHPLIRGSGTGVFEGVSGRLDFKDNVETGEFPYKGHFRY</sequence>
<evidence type="ECO:0000313" key="2">
    <source>
        <dbReference type="Proteomes" id="UP000460416"/>
    </source>
</evidence>
<name>A0A7K1LQF2_9FLAO</name>
<gene>
    <name evidence="1" type="ORF">FLP08_10675</name>
</gene>
<dbReference type="AlphaFoldDB" id="A0A7K1LQF2"/>
<organism evidence="1 2">
    <name type="scientific">Christiangramia aestuarii</name>
    <dbReference type="NCBI Taxonomy" id="1028746"/>
    <lineage>
        <taxon>Bacteria</taxon>
        <taxon>Pseudomonadati</taxon>
        <taxon>Bacteroidota</taxon>
        <taxon>Flavobacteriia</taxon>
        <taxon>Flavobacteriales</taxon>
        <taxon>Flavobacteriaceae</taxon>
        <taxon>Christiangramia</taxon>
    </lineage>
</organism>
<accession>A0A7K1LQF2</accession>
<comment type="caution">
    <text evidence="1">The sequence shown here is derived from an EMBL/GenBank/DDBJ whole genome shotgun (WGS) entry which is preliminary data.</text>
</comment>
<dbReference type="RefSeq" id="WP_156276744.1">
    <property type="nucleotide sequence ID" value="NZ_BAABGI010000001.1"/>
</dbReference>